<reference evidence="2 3" key="1">
    <citation type="submission" date="2024-05" db="EMBL/GenBank/DDBJ databases">
        <authorList>
            <person name="Wallberg A."/>
        </authorList>
    </citation>
    <scope>NUCLEOTIDE SEQUENCE [LARGE SCALE GENOMIC DNA]</scope>
</reference>
<dbReference type="EMBL" id="CAXKWB010001783">
    <property type="protein sequence ID" value="CAL4065457.1"/>
    <property type="molecule type" value="Genomic_DNA"/>
</dbReference>
<dbReference type="InterPro" id="IPR036716">
    <property type="entry name" value="Pest_crys_N_sf"/>
</dbReference>
<evidence type="ECO:0000313" key="2">
    <source>
        <dbReference type="EMBL" id="CAL4065457.1"/>
    </source>
</evidence>
<accession>A0AAV2PYQ8</accession>
<feature type="chain" id="PRO_5043842102" evidence="1">
    <location>
        <begin position="19"/>
        <end position="333"/>
    </location>
</feature>
<dbReference type="GO" id="GO:0090729">
    <property type="term" value="F:toxin activity"/>
    <property type="evidence" value="ECO:0007669"/>
    <property type="project" value="InterPro"/>
</dbReference>
<evidence type="ECO:0000313" key="3">
    <source>
        <dbReference type="Proteomes" id="UP001497623"/>
    </source>
</evidence>
<name>A0AAV2PYQ8_MEGNR</name>
<dbReference type="Gene3D" id="1.20.190.10">
    <property type="entry name" value="Pesticidal crystal protein, N-terminal domain"/>
    <property type="match status" value="1"/>
</dbReference>
<dbReference type="SUPFAM" id="SSF56849">
    <property type="entry name" value="delta-Endotoxin (insectocide), N-terminal domain"/>
    <property type="match status" value="1"/>
</dbReference>
<evidence type="ECO:0000256" key="1">
    <source>
        <dbReference type="SAM" id="SignalP"/>
    </source>
</evidence>
<dbReference type="AlphaFoldDB" id="A0AAV2PYQ8"/>
<comment type="caution">
    <text evidence="2">The sequence shown here is derived from an EMBL/GenBank/DDBJ whole genome shotgun (WGS) entry which is preliminary data.</text>
</comment>
<protein>
    <submittedName>
        <fullName evidence="2">Uncharacterized protein</fullName>
    </submittedName>
</protein>
<sequence>MNALAPLLLLVVVVAAHAAHLHPHDKNVPFGRAQLRPLARIPAHWSRVRTNPSVFQDREASLDIDGKSSTIGTTVGYFLSGWLPSSSQEVILAVLNILLPSSPEEDIDYFELIKEDVMRVVGDYIDQHNMDQLEAYKNDLGVLLKRYSEAPIHSDNYPDKNTMANSLSTSLIANRFLVEAGERPQSMILHYTDIASIHILVLKDAADTYTNGSHISRWWQDLDDQLAHYIDYGRRLQNDVVDWRNDMMDCSFEETSKYDYWTVTDPVSNTVDECKELHDTHTCDDHCQAYQLHMNREVTQFIWEYMGKSLREWETLKIQSEAMAKQASRSWVP</sequence>
<keyword evidence="1" id="KW-0732">Signal</keyword>
<gene>
    <name evidence="2" type="ORF">MNOR_LOCUS4785</name>
</gene>
<dbReference type="Proteomes" id="UP001497623">
    <property type="component" value="Unassembled WGS sequence"/>
</dbReference>
<feature type="signal peptide" evidence="1">
    <location>
        <begin position="1"/>
        <end position="18"/>
    </location>
</feature>
<proteinExistence type="predicted"/>
<keyword evidence="3" id="KW-1185">Reference proteome</keyword>
<organism evidence="2 3">
    <name type="scientific">Meganyctiphanes norvegica</name>
    <name type="common">Northern krill</name>
    <name type="synonym">Thysanopoda norvegica</name>
    <dbReference type="NCBI Taxonomy" id="48144"/>
    <lineage>
        <taxon>Eukaryota</taxon>
        <taxon>Metazoa</taxon>
        <taxon>Ecdysozoa</taxon>
        <taxon>Arthropoda</taxon>
        <taxon>Crustacea</taxon>
        <taxon>Multicrustacea</taxon>
        <taxon>Malacostraca</taxon>
        <taxon>Eumalacostraca</taxon>
        <taxon>Eucarida</taxon>
        <taxon>Euphausiacea</taxon>
        <taxon>Euphausiidae</taxon>
        <taxon>Meganyctiphanes</taxon>
    </lineage>
</organism>